<sequence length="52" mass="6332">MNDKEKIESYRENITESLRILDEIIEIVRFQDNPEDTIIDQKLEEIKKILNR</sequence>
<accession>A0A075ICW9</accession>
<dbReference type="AlphaFoldDB" id="A0A075ICW9"/>
<name>A0A075ICW9_9ARCH</name>
<protein>
    <submittedName>
        <fullName evidence="1">Uncharacterized protein</fullName>
    </submittedName>
</protein>
<evidence type="ECO:0000313" key="1">
    <source>
        <dbReference type="EMBL" id="AIF25630.1"/>
    </source>
</evidence>
<organism evidence="1">
    <name type="scientific">uncultured marine thaumarchaeote SAT1000_53_A12</name>
    <dbReference type="NCBI Taxonomy" id="1456422"/>
    <lineage>
        <taxon>Archaea</taxon>
        <taxon>Nitrososphaerota</taxon>
        <taxon>environmental samples</taxon>
    </lineage>
</organism>
<dbReference type="EMBL" id="KF901296">
    <property type="protein sequence ID" value="AIF25630.1"/>
    <property type="molecule type" value="Genomic_DNA"/>
</dbReference>
<proteinExistence type="predicted"/>
<reference evidence="1" key="1">
    <citation type="journal article" date="2014" name="Genome Biol. Evol.">
        <title>Pangenome evidence for extensive interdomain horizontal transfer affecting lineage core and shell genes in uncultured planktonic thaumarchaeota and euryarchaeota.</title>
        <authorList>
            <person name="Deschamps P."/>
            <person name="Zivanovic Y."/>
            <person name="Moreira D."/>
            <person name="Rodriguez-Valera F."/>
            <person name="Lopez-Garcia P."/>
        </authorList>
    </citation>
    <scope>NUCLEOTIDE SEQUENCE</scope>
</reference>